<name>A0A9Q0Y762_9SAUR</name>
<evidence type="ECO:0008006" key="6">
    <source>
        <dbReference type="Google" id="ProtNLM"/>
    </source>
</evidence>
<accession>A0A9Q0Y762</accession>
<protein>
    <recommendedName>
        <fullName evidence="6">Reverse transcriptase Ty1/copia-type domain-containing protein</fullName>
    </recommendedName>
</protein>
<dbReference type="EMBL" id="JAPFRF010000001">
    <property type="protein sequence ID" value="KAJ7345485.1"/>
    <property type="molecule type" value="Genomic_DNA"/>
</dbReference>
<feature type="domain" description="Retroviral polymerase SH3-like" evidence="3">
    <location>
        <begin position="3"/>
        <end position="52"/>
    </location>
</feature>
<feature type="compositionally biased region" description="Basic and acidic residues" evidence="1">
    <location>
        <begin position="62"/>
        <end position="79"/>
    </location>
</feature>
<feature type="region of interest" description="Disordered" evidence="1">
    <location>
        <begin position="62"/>
        <end position="123"/>
    </location>
</feature>
<dbReference type="InterPro" id="IPR013103">
    <property type="entry name" value="RVT_2"/>
</dbReference>
<dbReference type="Proteomes" id="UP001142489">
    <property type="component" value="Unassembled WGS sequence"/>
</dbReference>
<evidence type="ECO:0000259" key="2">
    <source>
        <dbReference type="Pfam" id="PF07727"/>
    </source>
</evidence>
<evidence type="ECO:0000313" key="4">
    <source>
        <dbReference type="EMBL" id="KAJ7345485.1"/>
    </source>
</evidence>
<proteinExistence type="predicted"/>
<feature type="domain" description="Reverse transcriptase Ty1/copia-type" evidence="2">
    <location>
        <begin position="164"/>
        <end position="257"/>
    </location>
</feature>
<dbReference type="OrthoDB" id="10058978at2759"/>
<sequence>KFRRKGKNRAQKGIFIGFEPNQKSYRVLRPDKKVILSHSINCNEQNWQNVEEQQQQVFPAEYENKHLPKPVKVEEKRVIDSQTEEEPGESSSSTGQMGDEVQQPSPRRSQRENKGIPPQRHGQITICNVTVPKSYEDIQKLPASEKVKWKKAMQDEIHALCEKQVFEQTELPQGAKTVSCRWVFKIKRNEAEDIYKARLVARGFSQVQGQDYDLLFSPTVCSTSLRIILVLSALRGWHVHQSDIKTAYLNAPLEEEI</sequence>
<organism evidence="4 5">
    <name type="scientific">Phrynocephalus forsythii</name>
    <dbReference type="NCBI Taxonomy" id="171643"/>
    <lineage>
        <taxon>Eukaryota</taxon>
        <taxon>Metazoa</taxon>
        <taxon>Chordata</taxon>
        <taxon>Craniata</taxon>
        <taxon>Vertebrata</taxon>
        <taxon>Euteleostomi</taxon>
        <taxon>Lepidosauria</taxon>
        <taxon>Squamata</taxon>
        <taxon>Bifurcata</taxon>
        <taxon>Unidentata</taxon>
        <taxon>Episquamata</taxon>
        <taxon>Toxicofera</taxon>
        <taxon>Iguania</taxon>
        <taxon>Acrodonta</taxon>
        <taxon>Agamidae</taxon>
        <taxon>Agaminae</taxon>
        <taxon>Phrynocephalus</taxon>
    </lineage>
</organism>
<dbReference type="InterPro" id="IPR057670">
    <property type="entry name" value="SH3_retrovirus"/>
</dbReference>
<dbReference type="Pfam" id="PF25597">
    <property type="entry name" value="SH3_retrovirus"/>
    <property type="match status" value="1"/>
</dbReference>
<dbReference type="Pfam" id="PF07727">
    <property type="entry name" value="RVT_2"/>
    <property type="match status" value="1"/>
</dbReference>
<evidence type="ECO:0000256" key="1">
    <source>
        <dbReference type="SAM" id="MobiDB-lite"/>
    </source>
</evidence>
<feature type="non-terminal residue" evidence="4">
    <location>
        <position position="1"/>
    </location>
</feature>
<keyword evidence="5" id="KW-1185">Reference proteome</keyword>
<reference evidence="4" key="1">
    <citation type="journal article" date="2023" name="DNA Res.">
        <title>Chromosome-level genome assembly of Phrynocephalus forsythii using third-generation DNA sequencing and Hi-C analysis.</title>
        <authorList>
            <person name="Qi Y."/>
            <person name="Zhao W."/>
            <person name="Zhao Y."/>
            <person name="Niu C."/>
            <person name="Cao S."/>
            <person name="Zhang Y."/>
        </authorList>
    </citation>
    <scope>NUCLEOTIDE SEQUENCE</scope>
    <source>
        <tissue evidence="4">Muscle</tissue>
    </source>
</reference>
<dbReference type="AlphaFoldDB" id="A0A9Q0Y762"/>
<evidence type="ECO:0000313" key="5">
    <source>
        <dbReference type="Proteomes" id="UP001142489"/>
    </source>
</evidence>
<gene>
    <name evidence="4" type="ORF">JRQ81_001435</name>
</gene>
<comment type="caution">
    <text evidence="4">The sequence shown here is derived from an EMBL/GenBank/DDBJ whole genome shotgun (WGS) entry which is preliminary data.</text>
</comment>
<evidence type="ECO:0000259" key="3">
    <source>
        <dbReference type="Pfam" id="PF25597"/>
    </source>
</evidence>